<dbReference type="PANTHER" id="PTHR24559:SF444">
    <property type="entry name" value="REVERSE TRANSCRIPTASE DOMAIN-CONTAINING PROTEIN"/>
    <property type="match status" value="1"/>
</dbReference>
<sequence length="475" mass="53964">MGETIRRLVEAQVQAYVASIGLPNHSATPSTSVQTVNDRLSKTIKLPDVGDQEAVLGVAYMFNRLEGQAAQVGLSWKDRNPIGTTAQFWDFLDKQYKDSLFKERSQQKLQTITIKKSNQSVESFNAEFIQLAYDAAEEDNTKNLKTRETLWAYVLDREREYDLILGRPWMDKNEVTIAPAKKSLFIHSSRTRVRSREGARPNQLPKPVSPELYQALRKRSKTDRNIELFSALIADIQKALKKKELTDPQDLLPEFLKDEFRTFMKEEADKLAPYRRPNIDHAIELIEQDGKPATQLTSYLDKGFIRVSKSSASAPVLFVKKPSRGLQFCVNYQALNAITKKDRYPLPLIHKTLSQISKATWFTKVDVIQAFHKIRIAKGDEWKTAFQTRFGLYKWLVTPFRLANALNDVLIYSSGTREEHEAKVKEIVQKLGAAGLHLNVGKSEFSVKSTKYLGFIIEAGKGIRIDPAKVAAIKS</sequence>
<reference evidence="2" key="2">
    <citation type="submission" date="2020-09" db="EMBL/GenBank/DDBJ databases">
        <title>Reference genome assembly for Australian Ascochyta lentis isolate Al4.</title>
        <authorList>
            <person name="Lee R.C."/>
            <person name="Farfan-Caceres L.M."/>
            <person name="Debler J.W."/>
            <person name="Williams A.H."/>
            <person name="Henares B.M."/>
        </authorList>
    </citation>
    <scope>NUCLEOTIDE SEQUENCE</scope>
    <source>
        <strain evidence="2">Al4</strain>
    </source>
</reference>
<dbReference type="CDD" id="cd01647">
    <property type="entry name" value="RT_LTR"/>
    <property type="match status" value="1"/>
</dbReference>
<dbReference type="OrthoDB" id="5588148at2759"/>
<dbReference type="SUPFAM" id="SSF56672">
    <property type="entry name" value="DNA/RNA polymerases"/>
    <property type="match status" value="1"/>
</dbReference>
<dbReference type="Proteomes" id="UP000651452">
    <property type="component" value="Unassembled WGS sequence"/>
</dbReference>
<proteinExistence type="predicted"/>
<feature type="domain" description="Reverse transcriptase" evidence="1">
    <location>
        <begin position="327"/>
        <end position="400"/>
    </location>
</feature>
<evidence type="ECO:0000313" key="2">
    <source>
        <dbReference type="EMBL" id="KAF9692565.1"/>
    </source>
</evidence>
<organism evidence="2 3">
    <name type="scientific">Ascochyta lentis</name>
    <dbReference type="NCBI Taxonomy" id="205686"/>
    <lineage>
        <taxon>Eukaryota</taxon>
        <taxon>Fungi</taxon>
        <taxon>Dikarya</taxon>
        <taxon>Ascomycota</taxon>
        <taxon>Pezizomycotina</taxon>
        <taxon>Dothideomycetes</taxon>
        <taxon>Pleosporomycetidae</taxon>
        <taxon>Pleosporales</taxon>
        <taxon>Pleosporineae</taxon>
        <taxon>Didymellaceae</taxon>
        <taxon>Ascochyta</taxon>
    </lineage>
</organism>
<dbReference type="InterPro" id="IPR000477">
    <property type="entry name" value="RT_dom"/>
</dbReference>
<protein>
    <recommendedName>
        <fullName evidence="1">Reverse transcriptase domain-containing protein</fullName>
    </recommendedName>
</protein>
<gene>
    <name evidence="2" type="ORF">EKO04_009786</name>
</gene>
<name>A0A8H7ITU1_9PLEO</name>
<dbReference type="AlphaFoldDB" id="A0A8H7ITU1"/>
<dbReference type="EMBL" id="RZGK01000018">
    <property type="protein sequence ID" value="KAF9692565.1"/>
    <property type="molecule type" value="Genomic_DNA"/>
</dbReference>
<accession>A0A8H7ITU1</accession>
<keyword evidence="3" id="KW-1185">Reference proteome</keyword>
<evidence type="ECO:0000313" key="3">
    <source>
        <dbReference type="Proteomes" id="UP000651452"/>
    </source>
</evidence>
<dbReference type="Pfam" id="PF00078">
    <property type="entry name" value="RVT_1"/>
    <property type="match status" value="1"/>
</dbReference>
<dbReference type="Gene3D" id="3.30.70.270">
    <property type="match status" value="1"/>
</dbReference>
<dbReference type="InterPro" id="IPR043502">
    <property type="entry name" value="DNA/RNA_pol_sf"/>
</dbReference>
<comment type="caution">
    <text evidence="2">The sequence shown here is derived from an EMBL/GenBank/DDBJ whole genome shotgun (WGS) entry which is preliminary data.</text>
</comment>
<reference evidence="2" key="1">
    <citation type="submission" date="2018-12" db="EMBL/GenBank/DDBJ databases">
        <authorList>
            <person name="Syme R.A."/>
            <person name="Farfan-Caceres L."/>
            <person name="Lichtenzveig J."/>
        </authorList>
    </citation>
    <scope>NUCLEOTIDE SEQUENCE</scope>
    <source>
        <strain evidence="2">Al4</strain>
    </source>
</reference>
<dbReference type="InterPro" id="IPR043128">
    <property type="entry name" value="Rev_trsase/Diguanyl_cyclase"/>
</dbReference>
<dbReference type="InterPro" id="IPR053134">
    <property type="entry name" value="RNA-dir_DNA_polymerase"/>
</dbReference>
<dbReference type="PANTHER" id="PTHR24559">
    <property type="entry name" value="TRANSPOSON TY3-I GAG-POL POLYPROTEIN"/>
    <property type="match status" value="1"/>
</dbReference>
<evidence type="ECO:0000259" key="1">
    <source>
        <dbReference type="Pfam" id="PF00078"/>
    </source>
</evidence>